<dbReference type="EMBL" id="KV918888">
    <property type="protein sequence ID" value="OSX75886.1"/>
    <property type="molecule type" value="Genomic_DNA"/>
</dbReference>
<evidence type="ECO:0000313" key="3">
    <source>
        <dbReference type="Proteomes" id="UP000218209"/>
    </source>
</evidence>
<sequence length="159" mass="17850">MAAPDERPRSGRPTGGEEDAALAAALDAKVRALFGPDGRLAGGVPTRTVPPLSTARRGRRRKCGPRGWSSGRSLPRRSWRAPSSPPCGRRGRCTGRGWSGCGRCRRRRGSGRRRRRRTWTCGRKRSGGWRRGRRPPTTCRRMWTQTRCCRRRRLGMTVA</sequence>
<gene>
    <name evidence="2" type="ORF">BU14_0218s0051</name>
</gene>
<keyword evidence="3" id="KW-1185">Reference proteome</keyword>
<reference evidence="2 3" key="1">
    <citation type="submission" date="2017-03" db="EMBL/GenBank/DDBJ databases">
        <title>WGS assembly of Porphyra umbilicalis.</title>
        <authorList>
            <person name="Brawley S.H."/>
            <person name="Blouin N.A."/>
            <person name="Ficko-Blean E."/>
            <person name="Wheeler G.L."/>
            <person name="Lohr M."/>
            <person name="Goodson H.V."/>
            <person name="Jenkins J.W."/>
            <person name="Blaby-Haas C.E."/>
            <person name="Helliwell K.E."/>
            <person name="Chan C."/>
            <person name="Marriage T."/>
            <person name="Bhattacharya D."/>
            <person name="Klein A.S."/>
            <person name="Badis Y."/>
            <person name="Brodie J."/>
            <person name="Cao Y."/>
            <person name="Collen J."/>
            <person name="Dittami S.M."/>
            <person name="Gachon C.M."/>
            <person name="Green B.R."/>
            <person name="Karpowicz S."/>
            <person name="Kim J.W."/>
            <person name="Kudahl U."/>
            <person name="Lin S."/>
            <person name="Michel G."/>
            <person name="Mittag M."/>
            <person name="Olson B.J."/>
            <person name="Pangilinan J."/>
            <person name="Peng Y."/>
            <person name="Qiu H."/>
            <person name="Shu S."/>
            <person name="Singer J.T."/>
            <person name="Smith A.G."/>
            <person name="Sprecher B.N."/>
            <person name="Wagner V."/>
            <person name="Wang W."/>
            <person name="Wang Z.-Y."/>
            <person name="Yan J."/>
            <person name="Yarish C."/>
            <person name="Zoeuner-Riek S."/>
            <person name="Zhuang Y."/>
            <person name="Zou Y."/>
            <person name="Lindquist E.A."/>
            <person name="Grimwood J."/>
            <person name="Barry K."/>
            <person name="Rokhsar D.S."/>
            <person name="Schmutz J."/>
            <person name="Stiller J.W."/>
            <person name="Grossman A.R."/>
            <person name="Prochnik S.E."/>
        </authorList>
    </citation>
    <scope>NUCLEOTIDE SEQUENCE [LARGE SCALE GENOMIC DNA]</scope>
    <source>
        <strain evidence="2">4086291</strain>
    </source>
</reference>
<feature type="region of interest" description="Disordered" evidence="1">
    <location>
        <begin position="36"/>
        <end position="89"/>
    </location>
</feature>
<name>A0A1X6P549_PORUM</name>
<evidence type="ECO:0000256" key="1">
    <source>
        <dbReference type="SAM" id="MobiDB-lite"/>
    </source>
</evidence>
<organism evidence="2 3">
    <name type="scientific">Porphyra umbilicalis</name>
    <name type="common">Purple laver</name>
    <name type="synonym">Red alga</name>
    <dbReference type="NCBI Taxonomy" id="2786"/>
    <lineage>
        <taxon>Eukaryota</taxon>
        <taxon>Rhodophyta</taxon>
        <taxon>Bangiophyceae</taxon>
        <taxon>Bangiales</taxon>
        <taxon>Bangiaceae</taxon>
        <taxon>Porphyra</taxon>
    </lineage>
</organism>
<evidence type="ECO:0000313" key="2">
    <source>
        <dbReference type="EMBL" id="OSX75886.1"/>
    </source>
</evidence>
<dbReference type="AlphaFoldDB" id="A0A1X6P549"/>
<dbReference type="Proteomes" id="UP000218209">
    <property type="component" value="Unassembled WGS sequence"/>
</dbReference>
<protein>
    <submittedName>
        <fullName evidence="2">Uncharacterized protein</fullName>
    </submittedName>
</protein>
<proteinExistence type="predicted"/>
<accession>A0A1X6P549</accession>